<dbReference type="RefSeq" id="WP_304447470.1">
    <property type="nucleotide sequence ID" value="NZ_JARRAH010000001.1"/>
</dbReference>
<reference evidence="1 2" key="1">
    <citation type="journal article" date="2019" name="Int. J. Syst. Evol. Microbiol.">
        <title>The Global Catalogue of Microorganisms (GCM) 10K type strain sequencing project: providing services to taxonomists for standard genome sequencing and annotation.</title>
        <authorList>
            <consortium name="The Broad Institute Genomics Platform"/>
            <consortium name="The Broad Institute Genome Sequencing Center for Infectious Disease"/>
            <person name="Wu L."/>
            <person name="Ma J."/>
        </authorList>
    </citation>
    <scope>NUCLEOTIDE SEQUENCE [LARGE SCALE GENOMIC DNA]</scope>
    <source>
        <strain evidence="1 2">PSRA2</strain>
    </source>
</reference>
<name>A0ABD5U5I0_9EURY</name>
<evidence type="ECO:0008006" key="3">
    <source>
        <dbReference type="Google" id="ProtNLM"/>
    </source>
</evidence>
<gene>
    <name evidence="1" type="ORF">ACFQHK_04545</name>
</gene>
<evidence type="ECO:0000313" key="1">
    <source>
        <dbReference type="EMBL" id="MFC6835774.1"/>
    </source>
</evidence>
<accession>A0ABD5U5I0</accession>
<dbReference type="AlphaFoldDB" id="A0ABD5U5I0"/>
<comment type="caution">
    <text evidence="1">The sequence shown here is derived from an EMBL/GenBank/DDBJ whole genome shotgun (WGS) entry which is preliminary data.</text>
</comment>
<dbReference type="InterPro" id="IPR014729">
    <property type="entry name" value="Rossmann-like_a/b/a_fold"/>
</dbReference>
<proteinExistence type="predicted"/>
<keyword evidence="2" id="KW-1185">Reference proteome</keyword>
<dbReference type="SUPFAM" id="SSF52402">
    <property type="entry name" value="Adenine nucleotide alpha hydrolases-like"/>
    <property type="match status" value="1"/>
</dbReference>
<organism evidence="1 2">
    <name type="scientific">Halomarina ordinaria</name>
    <dbReference type="NCBI Taxonomy" id="3033939"/>
    <lineage>
        <taxon>Archaea</taxon>
        <taxon>Methanobacteriati</taxon>
        <taxon>Methanobacteriota</taxon>
        <taxon>Stenosarchaea group</taxon>
        <taxon>Halobacteria</taxon>
        <taxon>Halobacteriales</taxon>
        <taxon>Natronomonadaceae</taxon>
        <taxon>Halomarina</taxon>
    </lineage>
</organism>
<evidence type="ECO:0000313" key="2">
    <source>
        <dbReference type="Proteomes" id="UP001596406"/>
    </source>
</evidence>
<dbReference type="Proteomes" id="UP001596406">
    <property type="component" value="Unassembled WGS sequence"/>
</dbReference>
<dbReference type="Gene3D" id="3.40.50.620">
    <property type="entry name" value="HUPs"/>
    <property type="match status" value="1"/>
</dbReference>
<protein>
    <recommendedName>
        <fullName evidence="3">Universal stress protein</fullName>
    </recommendedName>
</protein>
<dbReference type="EMBL" id="JBHSXM010000001">
    <property type="protein sequence ID" value="MFC6835774.1"/>
    <property type="molecule type" value="Genomic_DNA"/>
</dbReference>
<sequence length="131" mass="14635">MDVLVPVRYPLTDRDRRALDRAADLAADPASTVLVFHMNPVHLGTRVTRDDLREAVGERLADVNADYAVRSGARIEDTLSEAVERYGVDVVVLTRHPRRPLAGALLERLDLDVDVVEHLREHVPVDLVVVE</sequence>